<gene>
    <name evidence="1" type="ORF">IWX46DRAFT_247373</name>
</gene>
<reference evidence="1 2" key="1">
    <citation type="submission" date="2024-04" db="EMBL/GenBank/DDBJ databases">
        <title>Phyllosticta paracitricarpa is synonymous to the EU quarantine fungus P. citricarpa based on phylogenomic analyses.</title>
        <authorList>
            <consortium name="Lawrence Berkeley National Laboratory"/>
            <person name="Van Ingen-Buijs V.A."/>
            <person name="Van Westerhoven A.C."/>
            <person name="Haridas S."/>
            <person name="Skiadas P."/>
            <person name="Martin F."/>
            <person name="Groenewald J.Z."/>
            <person name="Crous P.W."/>
            <person name="Seidl M.F."/>
        </authorList>
    </citation>
    <scope>NUCLEOTIDE SEQUENCE [LARGE SCALE GENOMIC DNA]</scope>
    <source>
        <strain evidence="1 2">CBS 122670</strain>
    </source>
</reference>
<evidence type="ECO:0000313" key="2">
    <source>
        <dbReference type="Proteomes" id="UP001365128"/>
    </source>
</evidence>
<organism evidence="1 2">
    <name type="scientific">Phyllosticta citricarpa</name>
    <dbReference type="NCBI Taxonomy" id="55181"/>
    <lineage>
        <taxon>Eukaryota</taxon>
        <taxon>Fungi</taxon>
        <taxon>Dikarya</taxon>
        <taxon>Ascomycota</taxon>
        <taxon>Pezizomycotina</taxon>
        <taxon>Dothideomycetes</taxon>
        <taxon>Dothideomycetes incertae sedis</taxon>
        <taxon>Botryosphaeriales</taxon>
        <taxon>Phyllostictaceae</taxon>
        <taxon>Phyllosticta</taxon>
    </lineage>
</organism>
<evidence type="ECO:0000313" key="1">
    <source>
        <dbReference type="EMBL" id="KAK7537707.1"/>
    </source>
</evidence>
<accession>A0ABR1LVB1</accession>
<comment type="caution">
    <text evidence="1">The sequence shown here is derived from an EMBL/GenBank/DDBJ whole genome shotgun (WGS) entry which is preliminary data.</text>
</comment>
<proteinExistence type="predicted"/>
<dbReference type="EMBL" id="JBBPDW010000033">
    <property type="protein sequence ID" value="KAK7537707.1"/>
    <property type="molecule type" value="Genomic_DNA"/>
</dbReference>
<sequence length="164" mass="18291">MNFAFQTFFAFQSAQGPQGTRKIGGRWCCAWRTRRGAVCGAAGGWCPACTRTTRVDFGQQKKRFRRRTREAETRVEVRFDVISLSCGSCIHVLCVVVERLAGLWWDGCNTHTASCSRSMVGTTAQAVIRPASIPTSGRRRQVRCEVAIRSILQESSLSFNLSYS</sequence>
<name>A0ABR1LVB1_9PEZI</name>
<keyword evidence="2" id="KW-1185">Reference proteome</keyword>
<dbReference type="Proteomes" id="UP001365128">
    <property type="component" value="Unassembled WGS sequence"/>
</dbReference>
<protein>
    <submittedName>
        <fullName evidence="1">Uncharacterized protein</fullName>
    </submittedName>
</protein>